<evidence type="ECO:0000313" key="3">
    <source>
        <dbReference type="Proteomes" id="UP000716291"/>
    </source>
</evidence>
<proteinExistence type="predicted"/>
<organism evidence="2 3">
    <name type="scientific">Rhizopus oryzae</name>
    <name type="common">Mucormycosis agent</name>
    <name type="synonym">Rhizopus arrhizus var. delemar</name>
    <dbReference type="NCBI Taxonomy" id="64495"/>
    <lineage>
        <taxon>Eukaryota</taxon>
        <taxon>Fungi</taxon>
        <taxon>Fungi incertae sedis</taxon>
        <taxon>Mucoromycota</taxon>
        <taxon>Mucoromycotina</taxon>
        <taxon>Mucoromycetes</taxon>
        <taxon>Mucorales</taxon>
        <taxon>Mucorineae</taxon>
        <taxon>Rhizopodaceae</taxon>
        <taxon>Rhizopus</taxon>
    </lineage>
</organism>
<comment type="caution">
    <text evidence="2">The sequence shown here is derived from an EMBL/GenBank/DDBJ whole genome shotgun (WGS) entry which is preliminary data.</text>
</comment>
<gene>
    <name evidence="2" type="ORF">G6F64_001616</name>
</gene>
<evidence type="ECO:0000313" key="2">
    <source>
        <dbReference type="EMBL" id="KAG1314246.1"/>
    </source>
</evidence>
<reference evidence="2" key="1">
    <citation type="journal article" date="2020" name="Microb. Genom.">
        <title>Genetic diversity of clinical and environmental Mucorales isolates obtained from an investigation of mucormycosis cases among solid organ transplant recipients.</title>
        <authorList>
            <person name="Nguyen M.H."/>
            <person name="Kaul D."/>
            <person name="Muto C."/>
            <person name="Cheng S.J."/>
            <person name="Richter R.A."/>
            <person name="Bruno V.M."/>
            <person name="Liu G."/>
            <person name="Beyhan S."/>
            <person name="Sundermann A.J."/>
            <person name="Mounaud S."/>
            <person name="Pasculle A.W."/>
            <person name="Nierman W.C."/>
            <person name="Driscoll E."/>
            <person name="Cumbie R."/>
            <person name="Clancy C.J."/>
            <person name="Dupont C.L."/>
        </authorList>
    </citation>
    <scope>NUCLEOTIDE SEQUENCE</scope>
    <source>
        <strain evidence="2">GL11</strain>
    </source>
</reference>
<name>A0A9P6XHY2_RHIOR</name>
<keyword evidence="1" id="KW-1133">Transmembrane helix</keyword>
<keyword evidence="3" id="KW-1185">Reference proteome</keyword>
<accession>A0A9P6XHY2</accession>
<protein>
    <submittedName>
        <fullName evidence="2">Uncharacterized protein</fullName>
    </submittedName>
</protein>
<dbReference type="Proteomes" id="UP000716291">
    <property type="component" value="Unassembled WGS sequence"/>
</dbReference>
<evidence type="ECO:0000256" key="1">
    <source>
        <dbReference type="SAM" id="Phobius"/>
    </source>
</evidence>
<keyword evidence="1" id="KW-0812">Transmembrane</keyword>
<keyword evidence="1" id="KW-0472">Membrane</keyword>
<dbReference type="EMBL" id="JAANQT010000128">
    <property type="protein sequence ID" value="KAG1314246.1"/>
    <property type="molecule type" value="Genomic_DNA"/>
</dbReference>
<feature type="transmembrane region" description="Helical" evidence="1">
    <location>
        <begin position="44"/>
        <end position="65"/>
    </location>
</feature>
<dbReference type="AlphaFoldDB" id="A0A9P6XHY2"/>
<sequence>MNEKPFEQRRKSSTTLVVTFIKTDRSTGKDEEKNCEGKRGSTRIVAILMVTLGSLMALAFILIGLGKAVEHQQNHLSVDGHNKTATKLVIVSDASILSKLLLNEMTMTISSTSI</sequence>